<feature type="region of interest" description="Disordered" evidence="7">
    <location>
        <begin position="117"/>
        <end position="251"/>
    </location>
</feature>
<dbReference type="GO" id="GO:0003755">
    <property type="term" value="F:peptidyl-prolyl cis-trans isomerase activity"/>
    <property type="evidence" value="ECO:0007669"/>
    <property type="project" value="UniProtKB-KW"/>
</dbReference>
<feature type="compositionally biased region" description="Acidic residues" evidence="7">
    <location>
        <begin position="150"/>
        <end position="159"/>
    </location>
</feature>
<reference evidence="9" key="1">
    <citation type="submission" date="2019-10" db="EMBL/GenBank/DDBJ databases">
        <authorList>
            <person name="Nor Muhammad N."/>
        </authorList>
    </citation>
    <scope>NUCLEOTIDE SEQUENCE</scope>
</reference>
<evidence type="ECO:0000256" key="7">
    <source>
        <dbReference type="SAM" id="MobiDB-lite"/>
    </source>
</evidence>
<feature type="compositionally biased region" description="Basic and acidic residues" evidence="7">
    <location>
        <begin position="161"/>
        <end position="177"/>
    </location>
</feature>
<organism evidence="9">
    <name type="scientific">Ganoderma boninense</name>
    <dbReference type="NCBI Taxonomy" id="34458"/>
    <lineage>
        <taxon>Eukaryota</taxon>
        <taxon>Fungi</taxon>
        <taxon>Dikarya</taxon>
        <taxon>Basidiomycota</taxon>
        <taxon>Agaricomycotina</taxon>
        <taxon>Agaricomycetes</taxon>
        <taxon>Polyporales</taxon>
        <taxon>Polyporaceae</taxon>
        <taxon>Ganoderma</taxon>
    </lineage>
</organism>
<dbReference type="SUPFAM" id="SSF54534">
    <property type="entry name" value="FKBP-like"/>
    <property type="match status" value="1"/>
</dbReference>
<keyword evidence="3 5" id="KW-0697">Rotamase</keyword>
<feature type="compositionally biased region" description="Acidic residues" evidence="7">
    <location>
        <begin position="129"/>
        <end position="140"/>
    </location>
</feature>
<dbReference type="Pfam" id="PF17800">
    <property type="entry name" value="NPL"/>
    <property type="match status" value="1"/>
</dbReference>
<evidence type="ECO:0000256" key="1">
    <source>
        <dbReference type="ARBA" id="ARBA00000971"/>
    </source>
</evidence>
<evidence type="ECO:0000313" key="9">
    <source>
        <dbReference type="EMBL" id="VWO98353.1"/>
    </source>
</evidence>
<dbReference type="PROSITE" id="PS50059">
    <property type="entry name" value="FKBP_PPIASE"/>
    <property type="match status" value="1"/>
</dbReference>
<evidence type="ECO:0000256" key="4">
    <source>
        <dbReference type="ARBA" id="ARBA00023235"/>
    </source>
</evidence>
<name>A0A5K1JZA4_9APHY</name>
<sequence length="357" mass="38675">MAVAVALWSLTVTPGEPTVITPPADLRITNVALGDQIADESSRTTVKVTYRTPGAAAGDEEDDEDDDESEKPEELSTAVLCSLTFGKVEQTTVDVVLSEDDEYLFEVVGKNTVHLTGNYIDQRPPDQDPYSDEESEDDFDLRDVSSDVEINPDELDIPSDGEGRFEEIVEDNEPPKKDSKKRPRESDAMDTQEPGAEPDEKLSKSQKKKLKKLKGANGEAVDAPTPDKSDKTKGDKKEKKEKVKGSEPKTLQGGVVVVDHKVGTGPPAKSGNTVSMRYVGKLQNGKIFDQNVKGTPFKFRLGKGKVIKGWDVGVAGMQVGGERLLTIPAPMGYGSQALSGIPANSTLTFEVKLLEIK</sequence>
<dbReference type="Gene3D" id="2.60.120.340">
    <property type="entry name" value="Nucleoplasmin core domain"/>
    <property type="match status" value="1"/>
</dbReference>
<evidence type="ECO:0000259" key="8">
    <source>
        <dbReference type="PROSITE" id="PS50059"/>
    </source>
</evidence>
<dbReference type="InterPro" id="IPR046357">
    <property type="entry name" value="PPIase_dom_sf"/>
</dbReference>
<feature type="domain" description="PPIase FKBP-type" evidence="8">
    <location>
        <begin position="271"/>
        <end position="357"/>
    </location>
</feature>
<gene>
    <name evidence="9" type="primary">Q2UEH7</name>
</gene>
<feature type="compositionally biased region" description="Acidic residues" evidence="7">
    <location>
        <begin position="58"/>
        <end position="71"/>
    </location>
</feature>
<comment type="similarity">
    <text evidence="2">Belongs to the FKBP-type PPIase family. FKBP3/4 subfamily.</text>
</comment>
<dbReference type="GO" id="GO:0005730">
    <property type="term" value="C:nucleolus"/>
    <property type="evidence" value="ECO:0007669"/>
    <property type="project" value="TreeGrafter"/>
</dbReference>
<accession>A0A5K1JZA4</accession>
<dbReference type="GO" id="GO:0000785">
    <property type="term" value="C:chromatin"/>
    <property type="evidence" value="ECO:0007669"/>
    <property type="project" value="TreeGrafter"/>
</dbReference>
<protein>
    <recommendedName>
        <fullName evidence="5">FK506-binding protein</fullName>
        <ecNumber evidence="5">5.2.1.8</ecNumber>
    </recommendedName>
</protein>
<dbReference type="Gene3D" id="3.10.50.40">
    <property type="match status" value="1"/>
</dbReference>
<dbReference type="PIRSF" id="PIRSF001473">
    <property type="entry name" value="FK506-bp_FPR3"/>
    <property type="match status" value="1"/>
</dbReference>
<feature type="region of interest" description="Disordered" evidence="7">
    <location>
        <begin position="42"/>
        <end position="73"/>
    </location>
</feature>
<dbReference type="PANTHER" id="PTHR43811">
    <property type="entry name" value="FKBP-TYPE PEPTIDYL-PROLYL CIS-TRANS ISOMERASE FKPA"/>
    <property type="match status" value="1"/>
</dbReference>
<evidence type="ECO:0000256" key="2">
    <source>
        <dbReference type="ARBA" id="ARBA00007838"/>
    </source>
</evidence>
<dbReference type="EC" id="5.2.1.8" evidence="5"/>
<dbReference type="InterPro" id="IPR041232">
    <property type="entry name" value="NPL"/>
</dbReference>
<dbReference type="Pfam" id="PF00254">
    <property type="entry name" value="FKBP_C"/>
    <property type="match status" value="1"/>
</dbReference>
<dbReference type="InterPro" id="IPR023566">
    <property type="entry name" value="PPIase_Fpr3/Fpr4-like"/>
</dbReference>
<dbReference type="PANTHER" id="PTHR43811:SF19">
    <property type="entry name" value="39 KDA FK506-BINDING NUCLEAR PROTEIN"/>
    <property type="match status" value="1"/>
</dbReference>
<comment type="catalytic activity">
    <reaction evidence="1 5 6">
        <text>[protein]-peptidylproline (omega=180) = [protein]-peptidylproline (omega=0)</text>
        <dbReference type="Rhea" id="RHEA:16237"/>
        <dbReference type="Rhea" id="RHEA-COMP:10747"/>
        <dbReference type="Rhea" id="RHEA-COMP:10748"/>
        <dbReference type="ChEBI" id="CHEBI:83833"/>
        <dbReference type="ChEBI" id="CHEBI:83834"/>
        <dbReference type="EC" id="5.2.1.8"/>
    </reaction>
</comment>
<feature type="compositionally biased region" description="Basic and acidic residues" evidence="7">
    <location>
        <begin position="225"/>
        <end position="247"/>
    </location>
</feature>
<dbReference type="InterPro" id="IPR001179">
    <property type="entry name" value="PPIase_FKBP_dom"/>
</dbReference>
<keyword evidence="4 5" id="KW-0413">Isomerase</keyword>
<evidence type="ECO:0000256" key="3">
    <source>
        <dbReference type="ARBA" id="ARBA00023110"/>
    </source>
</evidence>
<proteinExistence type="inferred from homology"/>
<feature type="compositionally biased region" description="Basic residues" evidence="7">
    <location>
        <begin position="204"/>
        <end position="214"/>
    </location>
</feature>
<evidence type="ECO:0000256" key="6">
    <source>
        <dbReference type="PROSITE-ProRule" id="PRU00277"/>
    </source>
</evidence>
<dbReference type="EMBL" id="LR726891">
    <property type="protein sequence ID" value="VWO98353.1"/>
    <property type="molecule type" value="Genomic_DNA"/>
</dbReference>
<dbReference type="AlphaFoldDB" id="A0A5K1JZA4"/>
<dbReference type="FunFam" id="3.10.50.40:FF:000006">
    <property type="entry name" value="Peptidyl-prolyl cis-trans isomerase"/>
    <property type="match status" value="1"/>
</dbReference>
<evidence type="ECO:0000256" key="5">
    <source>
        <dbReference type="PIRNR" id="PIRNR001473"/>
    </source>
</evidence>